<dbReference type="Proteomes" id="UP000267096">
    <property type="component" value="Unassembled WGS sequence"/>
</dbReference>
<dbReference type="WBParaSite" id="ASIM_0001667801-mRNA-1">
    <property type="protein sequence ID" value="ASIM_0001667801-mRNA-1"/>
    <property type="gene ID" value="ASIM_0001667801"/>
</dbReference>
<keyword evidence="3" id="KW-1185">Reference proteome</keyword>
<feature type="region of interest" description="Disordered" evidence="1">
    <location>
        <begin position="16"/>
        <end position="60"/>
    </location>
</feature>
<reference evidence="4" key="1">
    <citation type="submission" date="2017-02" db="UniProtKB">
        <authorList>
            <consortium name="WormBaseParasite"/>
        </authorList>
    </citation>
    <scope>IDENTIFICATION</scope>
</reference>
<evidence type="ECO:0000313" key="3">
    <source>
        <dbReference type="Proteomes" id="UP000267096"/>
    </source>
</evidence>
<dbReference type="EMBL" id="UYRR01032795">
    <property type="protein sequence ID" value="VDK56820.1"/>
    <property type="molecule type" value="Genomic_DNA"/>
</dbReference>
<gene>
    <name evidence="2" type="ORF">ASIM_LOCUS16085</name>
</gene>
<dbReference type="AlphaFoldDB" id="A0A0M3K6T7"/>
<feature type="region of interest" description="Disordered" evidence="1">
    <location>
        <begin position="143"/>
        <end position="166"/>
    </location>
</feature>
<evidence type="ECO:0000313" key="2">
    <source>
        <dbReference type="EMBL" id="VDK56820.1"/>
    </source>
</evidence>
<reference evidence="2 3" key="2">
    <citation type="submission" date="2018-11" db="EMBL/GenBank/DDBJ databases">
        <authorList>
            <consortium name="Pathogen Informatics"/>
        </authorList>
    </citation>
    <scope>NUCLEOTIDE SEQUENCE [LARGE SCALE GENOMIC DNA]</scope>
</reference>
<accession>A0A0M3K6T7</accession>
<name>A0A0M3K6T7_ANISI</name>
<dbReference type="OrthoDB" id="10645439at2759"/>
<evidence type="ECO:0000313" key="4">
    <source>
        <dbReference type="WBParaSite" id="ASIM_0001667801-mRNA-1"/>
    </source>
</evidence>
<sequence length="207" mass="22783">MPSIFSRCAHRLSVRLRRRQTNPDSDLGIEYGPRPSISSRGDAPSHHQHHHQQQPTLNRSYPCVYDGSQFTAMRSASFADGAFPDQDMDIPSSVTQTRSTAVVGPHTVTDQRTVQTAGISNGDVHFRGMSRSFHENGNVFGVTASKRNPSPVGRRASTDIPPPTYTAHRRSVQTSDGLISHYFGNVILSLVRNATVSNLISIFIKNT</sequence>
<proteinExistence type="predicted"/>
<organism evidence="4">
    <name type="scientific">Anisakis simplex</name>
    <name type="common">Herring worm</name>
    <dbReference type="NCBI Taxonomy" id="6269"/>
    <lineage>
        <taxon>Eukaryota</taxon>
        <taxon>Metazoa</taxon>
        <taxon>Ecdysozoa</taxon>
        <taxon>Nematoda</taxon>
        <taxon>Chromadorea</taxon>
        <taxon>Rhabditida</taxon>
        <taxon>Spirurina</taxon>
        <taxon>Ascaridomorpha</taxon>
        <taxon>Ascaridoidea</taxon>
        <taxon>Anisakidae</taxon>
        <taxon>Anisakis</taxon>
        <taxon>Anisakis simplex complex</taxon>
    </lineage>
</organism>
<evidence type="ECO:0000256" key="1">
    <source>
        <dbReference type="SAM" id="MobiDB-lite"/>
    </source>
</evidence>
<protein>
    <submittedName>
        <fullName evidence="2 4">Uncharacterized protein</fullName>
    </submittedName>
</protein>